<comment type="caution">
    <text evidence="8">The sequence shown here is derived from an EMBL/GenBank/DDBJ whole genome shotgun (WGS) entry which is preliminary data.</text>
</comment>
<dbReference type="Gene3D" id="3.40.640.10">
    <property type="entry name" value="Type I PLP-dependent aspartate aminotransferase-like (Major domain)"/>
    <property type="match status" value="1"/>
</dbReference>
<comment type="cofactor">
    <cofactor evidence="1 6">
        <name>pyridoxal 5'-phosphate</name>
        <dbReference type="ChEBI" id="CHEBI:597326"/>
    </cofactor>
</comment>
<dbReference type="Proteomes" id="UP001207116">
    <property type="component" value="Unassembled WGS sequence"/>
</dbReference>
<evidence type="ECO:0000256" key="5">
    <source>
        <dbReference type="ARBA" id="ARBA00022898"/>
    </source>
</evidence>
<reference evidence="8" key="1">
    <citation type="submission" date="2022-11" db="EMBL/GenBank/DDBJ databases">
        <title>The characterization of three novel Bacteroidetes species and genomic analysis of their roles in tidal elemental geochemical cycles.</title>
        <authorList>
            <person name="Ma K.-J."/>
        </authorList>
    </citation>
    <scope>NUCLEOTIDE SEQUENCE</scope>
    <source>
        <strain evidence="8">M415</strain>
    </source>
</reference>
<dbReference type="InterPro" id="IPR050087">
    <property type="entry name" value="AON_synthase_class-II"/>
</dbReference>
<dbReference type="InterPro" id="IPR001917">
    <property type="entry name" value="Aminotrans_II_pyridoxalP_BS"/>
</dbReference>
<organism evidence="8 9">
    <name type="scientific">Lentiprolixibacter aurantiacus</name>
    <dbReference type="NCBI Taxonomy" id="2993939"/>
    <lineage>
        <taxon>Bacteria</taxon>
        <taxon>Pseudomonadati</taxon>
        <taxon>Bacteroidota</taxon>
        <taxon>Flavobacteriia</taxon>
        <taxon>Flavobacteriales</taxon>
        <taxon>Flavobacteriaceae</taxon>
        <taxon>Lentiprolixibacter</taxon>
    </lineage>
</organism>
<evidence type="ECO:0000256" key="4">
    <source>
        <dbReference type="ARBA" id="ARBA00022679"/>
    </source>
</evidence>
<gene>
    <name evidence="8" type="ORF">OO016_01635</name>
</gene>
<dbReference type="GO" id="GO:0009102">
    <property type="term" value="P:biotin biosynthetic process"/>
    <property type="evidence" value="ECO:0007669"/>
    <property type="project" value="TreeGrafter"/>
</dbReference>
<dbReference type="SUPFAM" id="SSF53383">
    <property type="entry name" value="PLP-dependent transferases"/>
    <property type="match status" value="1"/>
</dbReference>
<proteinExistence type="inferred from homology"/>
<evidence type="ECO:0000313" key="9">
    <source>
        <dbReference type="Proteomes" id="UP001207116"/>
    </source>
</evidence>
<dbReference type="PANTHER" id="PTHR13693">
    <property type="entry name" value="CLASS II AMINOTRANSFERASE/8-AMINO-7-OXONONANOATE SYNTHASE"/>
    <property type="match status" value="1"/>
</dbReference>
<dbReference type="InterPro" id="IPR015421">
    <property type="entry name" value="PyrdxlP-dep_Trfase_major"/>
</dbReference>
<evidence type="ECO:0000259" key="7">
    <source>
        <dbReference type="Pfam" id="PF00155"/>
    </source>
</evidence>
<dbReference type="InterPro" id="IPR015422">
    <property type="entry name" value="PyrdxlP-dep_Trfase_small"/>
</dbReference>
<dbReference type="InterPro" id="IPR004839">
    <property type="entry name" value="Aminotransferase_I/II_large"/>
</dbReference>
<sequence>MPYICCMDHFPGRLKKKLDQREADNSLRNLTSMEGKIDFCSNDYLGFARNEDLFDRISEYLKKHQLKINGSTGSRLLSGNSALSEGVEQMLADYYHAEAALIFNSGYDANLGFFGSVPQKGDLILYDELSHASIRDGISMSHAKAYKFQHNNLQDFEAKLDMIRARIETTPDNVVYVVTESVFSMDGDSPDLDGMVTLCRQYGANLIVDEAHAVGIFGTAGAGLLESLGLQDEVFARVVTFGKALGTHGAAILGSKDLVRYLINFARSFVYTTALPPHSLVAIRESHGLLKESIGQKQVSLLKKNIAYFRSRIEELGFKEAFIQSNSAIQSCILPDNLVVKQVARDIQDRGIDVRPILAPTVPKGKERIRLILHSFNKKDEIDVVLKLLYTLWKKR</sequence>
<dbReference type="AlphaFoldDB" id="A0AAE3SMH3"/>
<keyword evidence="5 6" id="KW-0663">Pyridoxal phosphate</keyword>
<dbReference type="InterPro" id="IPR015424">
    <property type="entry name" value="PyrdxlP-dep_Trfase"/>
</dbReference>
<protein>
    <submittedName>
        <fullName evidence="8">8-amino-7-oxononanoate synthase</fullName>
    </submittedName>
</protein>
<name>A0AAE3SMH3_9FLAO</name>
<keyword evidence="9" id="KW-1185">Reference proteome</keyword>
<feature type="domain" description="Aminotransferase class I/classII large" evidence="7">
    <location>
        <begin position="35"/>
        <end position="373"/>
    </location>
</feature>
<evidence type="ECO:0000256" key="2">
    <source>
        <dbReference type="ARBA" id="ARBA00005189"/>
    </source>
</evidence>
<comment type="similarity">
    <text evidence="3">Belongs to the class-II pyridoxal-phosphate-dependent aminotransferase family. BioF subfamily.</text>
</comment>
<keyword evidence="4" id="KW-0808">Transferase</keyword>
<evidence type="ECO:0000256" key="6">
    <source>
        <dbReference type="RuleBase" id="RU003693"/>
    </source>
</evidence>
<dbReference type="GO" id="GO:0016740">
    <property type="term" value="F:transferase activity"/>
    <property type="evidence" value="ECO:0007669"/>
    <property type="project" value="UniProtKB-KW"/>
</dbReference>
<evidence type="ECO:0000256" key="1">
    <source>
        <dbReference type="ARBA" id="ARBA00001933"/>
    </source>
</evidence>
<dbReference type="EMBL" id="JAPFQP010000001">
    <property type="protein sequence ID" value="MCX2718291.1"/>
    <property type="molecule type" value="Genomic_DNA"/>
</dbReference>
<dbReference type="PANTHER" id="PTHR13693:SF77">
    <property type="entry name" value="8-AMINO-7-OXONONANOATE SYNTHASE"/>
    <property type="match status" value="1"/>
</dbReference>
<accession>A0AAE3SMH3</accession>
<evidence type="ECO:0000256" key="3">
    <source>
        <dbReference type="ARBA" id="ARBA00010008"/>
    </source>
</evidence>
<evidence type="ECO:0000313" key="8">
    <source>
        <dbReference type="EMBL" id="MCX2718291.1"/>
    </source>
</evidence>
<dbReference type="Pfam" id="PF00155">
    <property type="entry name" value="Aminotran_1_2"/>
    <property type="match status" value="1"/>
</dbReference>
<comment type="pathway">
    <text evidence="2">Lipid metabolism.</text>
</comment>
<dbReference type="RefSeq" id="WP_266010283.1">
    <property type="nucleotide sequence ID" value="NZ_JAPFQP010000001.1"/>
</dbReference>
<dbReference type="Gene3D" id="3.90.1150.10">
    <property type="entry name" value="Aspartate Aminotransferase, domain 1"/>
    <property type="match status" value="1"/>
</dbReference>
<dbReference type="PROSITE" id="PS00599">
    <property type="entry name" value="AA_TRANSFER_CLASS_2"/>
    <property type="match status" value="1"/>
</dbReference>
<dbReference type="GO" id="GO:0030170">
    <property type="term" value="F:pyridoxal phosphate binding"/>
    <property type="evidence" value="ECO:0007669"/>
    <property type="project" value="InterPro"/>
</dbReference>